<proteinExistence type="predicted"/>
<sequence length="113" mass="12054">MMCNLNVDGPDITTSTKATAHDPPTIVITVTRNLAGVEVVLSTAQVLPLSKILDLLVKEGLSVVNCVQTNVEGRKIYTIHAEVSDLSGIEPSALQRKLAESIPSSSNSLLSKW</sequence>
<accession>A0AAE1N5D5</accession>
<keyword evidence="2" id="KW-1185">Reference proteome</keyword>
<evidence type="ECO:0000313" key="2">
    <source>
        <dbReference type="Proteomes" id="UP001293593"/>
    </source>
</evidence>
<dbReference type="AlphaFoldDB" id="A0AAE1N5D5"/>
<protein>
    <submittedName>
        <fullName evidence="1">Uncharacterized protein</fullName>
    </submittedName>
</protein>
<evidence type="ECO:0000313" key="1">
    <source>
        <dbReference type="EMBL" id="KAK4283107.1"/>
    </source>
</evidence>
<gene>
    <name evidence="1" type="ORF">QN277_000099</name>
</gene>
<name>A0AAE1N5D5_9FABA</name>
<reference evidence="1" key="1">
    <citation type="submission" date="2023-10" db="EMBL/GenBank/DDBJ databases">
        <title>Chromosome-level genome of the transformable northern wattle, Acacia crassicarpa.</title>
        <authorList>
            <person name="Massaro I."/>
            <person name="Sinha N.R."/>
            <person name="Poethig S."/>
            <person name="Leichty A.R."/>
        </authorList>
    </citation>
    <scope>NUCLEOTIDE SEQUENCE</scope>
    <source>
        <strain evidence="1">Acra3RX</strain>
        <tissue evidence="1">Leaf</tissue>
    </source>
</reference>
<comment type="caution">
    <text evidence="1">The sequence shown here is derived from an EMBL/GenBank/DDBJ whole genome shotgun (WGS) entry which is preliminary data.</text>
</comment>
<dbReference type="EMBL" id="JAWXYG010000001">
    <property type="protein sequence ID" value="KAK4283107.1"/>
    <property type="molecule type" value="Genomic_DNA"/>
</dbReference>
<dbReference type="Proteomes" id="UP001293593">
    <property type="component" value="Unassembled WGS sequence"/>
</dbReference>
<organism evidence="1 2">
    <name type="scientific">Acacia crassicarpa</name>
    <name type="common">northern wattle</name>
    <dbReference type="NCBI Taxonomy" id="499986"/>
    <lineage>
        <taxon>Eukaryota</taxon>
        <taxon>Viridiplantae</taxon>
        <taxon>Streptophyta</taxon>
        <taxon>Embryophyta</taxon>
        <taxon>Tracheophyta</taxon>
        <taxon>Spermatophyta</taxon>
        <taxon>Magnoliopsida</taxon>
        <taxon>eudicotyledons</taxon>
        <taxon>Gunneridae</taxon>
        <taxon>Pentapetalae</taxon>
        <taxon>rosids</taxon>
        <taxon>fabids</taxon>
        <taxon>Fabales</taxon>
        <taxon>Fabaceae</taxon>
        <taxon>Caesalpinioideae</taxon>
        <taxon>mimosoid clade</taxon>
        <taxon>Acacieae</taxon>
        <taxon>Acacia</taxon>
    </lineage>
</organism>